<accession>A0ABU4RV81</accession>
<keyword evidence="1" id="KW-0378">Hydrolase</keyword>
<dbReference type="Proteomes" id="UP001273505">
    <property type="component" value="Unassembled WGS sequence"/>
</dbReference>
<reference evidence="1 2" key="1">
    <citation type="submission" date="2023-11" db="EMBL/GenBank/DDBJ databases">
        <title>Gilvimarinus fulvus sp. nov., isolated from the surface of Kelp.</title>
        <authorList>
            <person name="Sun Y.Y."/>
            <person name="Gong Y."/>
            <person name="Du Z.J."/>
        </authorList>
    </citation>
    <scope>NUCLEOTIDE SEQUENCE [LARGE SCALE GENOMIC DNA]</scope>
    <source>
        <strain evidence="1 2">SDUM040013</strain>
    </source>
</reference>
<dbReference type="EMBL" id="JAXAFO010000002">
    <property type="protein sequence ID" value="MDX6848072.1"/>
    <property type="molecule type" value="Genomic_DNA"/>
</dbReference>
<dbReference type="RefSeq" id="WP_302723222.1">
    <property type="nucleotide sequence ID" value="NZ_JAULRU010000583.1"/>
</dbReference>
<dbReference type="GO" id="GO:0016787">
    <property type="term" value="F:hydrolase activity"/>
    <property type="evidence" value="ECO:0007669"/>
    <property type="project" value="UniProtKB-KW"/>
</dbReference>
<dbReference type="Pfam" id="PF05990">
    <property type="entry name" value="DUF900"/>
    <property type="match status" value="1"/>
</dbReference>
<dbReference type="Gene3D" id="3.40.50.1820">
    <property type="entry name" value="alpha/beta hydrolase"/>
    <property type="match status" value="1"/>
</dbReference>
<sequence length="441" mass="49116">MPSKFVRVLALLLGAGILVALTVSCTRSTAWRTEPPANCRQTCAESYIEEHDNFELSFIEFSERGNQFDRRKTEDIVSRIESYASEDSGVAVVVFVHGWLHNASNDDRNVKSFRQVLNKIGSANILGERKLMGVYIGWRGKSLYGAGSEYLTYWARKSVAEEIGANGVSSVILKLAEIDARKPDNILLIAGHSFGGAMTLSAVDNILLTKMITGMSNGKATPPIGEGVVLLNPAIEANQIFALKEHSMRFAEQSSPQSELLHVISSKGDQATHVYFPVGQSIAALGWEEVDFERYYQDKLYKFSEHNLDITTIGNYERFWTGAITLNRNNRRDPYDQPLGEWKFHDYCEDKSATTHNPLTARLPCSAQDPIVFLSTDASFIKDHGDIFNDKVSAYLTSIVASSLHQESKMLSENCERGGHFSFAACFGFFMGQFNDLNAEE</sequence>
<evidence type="ECO:0000313" key="2">
    <source>
        <dbReference type="Proteomes" id="UP001273505"/>
    </source>
</evidence>
<comment type="caution">
    <text evidence="1">The sequence shown here is derived from an EMBL/GenBank/DDBJ whole genome shotgun (WGS) entry which is preliminary data.</text>
</comment>
<name>A0ABU4RV81_9GAMM</name>
<dbReference type="SUPFAM" id="SSF53474">
    <property type="entry name" value="alpha/beta-Hydrolases"/>
    <property type="match status" value="1"/>
</dbReference>
<organism evidence="1 2">
    <name type="scientific">Gilvimarinus gilvus</name>
    <dbReference type="NCBI Taxonomy" id="3058038"/>
    <lineage>
        <taxon>Bacteria</taxon>
        <taxon>Pseudomonadati</taxon>
        <taxon>Pseudomonadota</taxon>
        <taxon>Gammaproteobacteria</taxon>
        <taxon>Cellvibrionales</taxon>
        <taxon>Cellvibrionaceae</taxon>
        <taxon>Gilvimarinus</taxon>
    </lineage>
</organism>
<proteinExistence type="predicted"/>
<protein>
    <submittedName>
        <fullName evidence="1">Alpha/beta hydrolase</fullName>
    </submittedName>
</protein>
<evidence type="ECO:0000313" key="1">
    <source>
        <dbReference type="EMBL" id="MDX6848072.1"/>
    </source>
</evidence>
<dbReference type="InterPro" id="IPR010297">
    <property type="entry name" value="DUF900_hydrolase"/>
</dbReference>
<keyword evidence="2" id="KW-1185">Reference proteome</keyword>
<gene>
    <name evidence="1" type="ORF">SCD92_01790</name>
</gene>
<dbReference type="PROSITE" id="PS51257">
    <property type="entry name" value="PROKAR_LIPOPROTEIN"/>
    <property type="match status" value="1"/>
</dbReference>
<dbReference type="InterPro" id="IPR029058">
    <property type="entry name" value="AB_hydrolase_fold"/>
</dbReference>